<reference evidence="1 2" key="1">
    <citation type="submission" date="2021-06" db="EMBL/GenBank/DDBJ databases">
        <title>Caerostris extrusa draft genome.</title>
        <authorList>
            <person name="Kono N."/>
            <person name="Arakawa K."/>
        </authorList>
    </citation>
    <scope>NUCLEOTIDE SEQUENCE [LARGE SCALE GENOMIC DNA]</scope>
</reference>
<proteinExistence type="predicted"/>
<dbReference type="AlphaFoldDB" id="A0AAV4RXU4"/>
<gene>
    <name evidence="1" type="ORF">CEXT_698131</name>
</gene>
<accession>A0AAV4RXU4</accession>
<sequence>MVKPGGRHVHIFCCVASCRDEIAGVTTRRRNYVIRDQKPAESRISFGGGMERKSDRVRFFNLSLSSPPSLSSVLPVLSKTPLPDSELLRINLLKNVLSAGVSWNILVRKRIRTPSLTGILFELTKVLFKKKTETKH</sequence>
<evidence type="ECO:0000313" key="1">
    <source>
        <dbReference type="EMBL" id="GIY26212.1"/>
    </source>
</evidence>
<dbReference type="EMBL" id="BPLR01008645">
    <property type="protein sequence ID" value="GIY26212.1"/>
    <property type="molecule type" value="Genomic_DNA"/>
</dbReference>
<keyword evidence="2" id="KW-1185">Reference proteome</keyword>
<protein>
    <submittedName>
        <fullName evidence="1">Uncharacterized protein</fullName>
    </submittedName>
</protein>
<dbReference type="Proteomes" id="UP001054945">
    <property type="component" value="Unassembled WGS sequence"/>
</dbReference>
<name>A0AAV4RXU4_CAEEX</name>
<organism evidence="1 2">
    <name type="scientific">Caerostris extrusa</name>
    <name type="common">Bark spider</name>
    <name type="synonym">Caerostris bankana</name>
    <dbReference type="NCBI Taxonomy" id="172846"/>
    <lineage>
        <taxon>Eukaryota</taxon>
        <taxon>Metazoa</taxon>
        <taxon>Ecdysozoa</taxon>
        <taxon>Arthropoda</taxon>
        <taxon>Chelicerata</taxon>
        <taxon>Arachnida</taxon>
        <taxon>Araneae</taxon>
        <taxon>Araneomorphae</taxon>
        <taxon>Entelegynae</taxon>
        <taxon>Araneoidea</taxon>
        <taxon>Araneidae</taxon>
        <taxon>Caerostris</taxon>
    </lineage>
</organism>
<evidence type="ECO:0000313" key="2">
    <source>
        <dbReference type="Proteomes" id="UP001054945"/>
    </source>
</evidence>
<comment type="caution">
    <text evidence="1">The sequence shown here is derived from an EMBL/GenBank/DDBJ whole genome shotgun (WGS) entry which is preliminary data.</text>
</comment>